<protein>
    <recommendedName>
        <fullName evidence="2">Protein kinase domain-containing protein</fullName>
    </recommendedName>
</protein>
<dbReference type="Pfam" id="PF12260">
    <property type="entry name" value="PIP49_C"/>
    <property type="match status" value="1"/>
</dbReference>
<feature type="coiled-coil region" evidence="1">
    <location>
        <begin position="8"/>
        <end position="42"/>
    </location>
</feature>
<accession>A0A2G8K9D2</accession>
<dbReference type="InterPro" id="IPR011009">
    <property type="entry name" value="Kinase-like_dom_sf"/>
</dbReference>
<dbReference type="InterPro" id="IPR000719">
    <property type="entry name" value="Prot_kinase_dom"/>
</dbReference>
<dbReference type="STRING" id="307972.A0A2G8K9D2"/>
<feature type="domain" description="Protein kinase" evidence="2">
    <location>
        <begin position="83"/>
        <end position="338"/>
    </location>
</feature>
<dbReference type="PANTHER" id="PTHR46448:SF1">
    <property type="entry name" value="PROTEIN KINASE DOMAIN-CONTAINING PROTEIN"/>
    <property type="match status" value="1"/>
</dbReference>
<dbReference type="InterPro" id="IPR022049">
    <property type="entry name" value="FAM69_kinase_dom"/>
</dbReference>
<dbReference type="PANTHER" id="PTHR46448">
    <property type="entry name" value="PROTEIN KINASE DOMAIN-CONTAINING PROTEIN"/>
    <property type="match status" value="1"/>
</dbReference>
<dbReference type="GO" id="GO:0005576">
    <property type="term" value="C:extracellular region"/>
    <property type="evidence" value="ECO:0007669"/>
    <property type="project" value="TreeGrafter"/>
</dbReference>
<dbReference type="InterPro" id="IPR042983">
    <property type="entry name" value="PKDCC"/>
</dbReference>
<dbReference type="Gene3D" id="1.10.510.10">
    <property type="entry name" value="Transferase(Phosphotransferase) domain 1"/>
    <property type="match status" value="1"/>
</dbReference>
<keyword evidence="4" id="KW-1185">Reference proteome</keyword>
<dbReference type="GO" id="GO:0001501">
    <property type="term" value="P:skeletal system development"/>
    <property type="evidence" value="ECO:0007669"/>
    <property type="project" value="TreeGrafter"/>
</dbReference>
<sequence>MQSTPSLSSKDMNRIAELENVITKLQEQILMAERKEQALRTAIDIFEAKSKKKPLLDSLNESLREEHEPGWTELLDCRAIDSIKIAKNIAEGHTKTVQEGELMGKRVAVKSASIKGKDVKRCLEDGLHKKDGECYLLANYKVLKEIMVLRQLNHRNIANLLGMCVRSENSSPAITERGVTLVVEIGEPVQLHKLMEMDWPSRVQICIQLAALLEYLAESSMGSIALPDVRDEQFVMIDNTIKLTDVDDIFATEPNCDNSMKCLLDGKETGIKCGSSKKCNGLNAFSNLQRLMAVFFAPLLKEGCPTEKQEEVDAILNKVKNGEMDAGSMEILLQGFLK</sequence>
<organism evidence="3 4">
    <name type="scientific">Stichopus japonicus</name>
    <name type="common">Sea cucumber</name>
    <dbReference type="NCBI Taxonomy" id="307972"/>
    <lineage>
        <taxon>Eukaryota</taxon>
        <taxon>Metazoa</taxon>
        <taxon>Echinodermata</taxon>
        <taxon>Eleutherozoa</taxon>
        <taxon>Echinozoa</taxon>
        <taxon>Holothuroidea</taxon>
        <taxon>Aspidochirotacea</taxon>
        <taxon>Aspidochirotida</taxon>
        <taxon>Stichopodidae</taxon>
        <taxon>Apostichopus</taxon>
    </lineage>
</organism>
<comment type="caution">
    <text evidence="3">The sequence shown here is derived from an EMBL/GenBank/DDBJ whole genome shotgun (WGS) entry which is preliminary data.</text>
</comment>
<evidence type="ECO:0000313" key="3">
    <source>
        <dbReference type="EMBL" id="PIK44621.1"/>
    </source>
</evidence>
<dbReference type="PROSITE" id="PS50011">
    <property type="entry name" value="PROTEIN_KINASE_DOM"/>
    <property type="match status" value="1"/>
</dbReference>
<reference evidence="3 4" key="1">
    <citation type="journal article" date="2017" name="PLoS Biol.">
        <title>The sea cucumber genome provides insights into morphological evolution and visceral regeneration.</title>
        <authorList>
            <person name="Zhang X."/>
            <person name="Sun L."/>
            <person name="Yuan J."/>
            <person name="Sun Y."/>
            <person name="Gao Y."/>
            <person name="Zhang L."/>
            <person name="Li S."/>
            <person name="Dai H."/>
            <person name="Hamel J.F."/>
            <person name="Liu C."/>
            <person name="Yu Y."/>
            <person name="Liu S."/>
            <person name="Lin W."/>
            <person name="Guo K."/>
            <person name="Jin S."/>
            <person name="Xu P."/>
            <person name="Storey K.B."/>
            <person name="Huan P."/>
            <person name="Zhang T."/>
            <person name="Zhou Y."/>
            <person name="Zhang J."/>
            <person name="Lin C."/>
            <person name="Li X."/>
            <person name="Xing L."/>
            <person name="Huo D."/>
            <person name="Sun M."/>
            <person name="Wang L."/>
            <person name="Mercier A."/>
            <person name="Li F."/>
            <person name="Yang H."/>
            <person name="Xiang J."/>
        </authorList>
    </citation>
    <scope>NUCLEOTIDE SEQUENCE [LARGE SCALE GENOMIC DNA]</scope>
    <source>
        <strain evidence="3">Shaxun</strain>
        <tissue evidence="3">Muscle</tissue>
    </source>
</reference>
<evidence type="ECO:0000313" key="4">
    <source>
        <dbReference type="Proteomes" id="UP000230750"/>
    </source>
</evidence>
<keyword evidence="1" id="KW-0175">Coiled coil</keyword>
<dbReference type="SUPFAM" id="SSF56112">
    <property type="entry name" value="Protein kinase-like (PK-like)"/>
    <property type="match status" value="1"/>
</dbReference>
<evidence type="ECO:0000259" key="2">
    <source>
        <dbReference type="PROSITE" id="PS50011"/>
    </source>
</evidence>
<evidence type="ECO:0000256" key="1">
    <source>
        <dbReference type="SAM" id="Coils"/>
    </source>
</evidence>
<dbReference type="AlphaFoldDB" id="A0A2G8K9D2"/>
<gene>
    <name evidence="3" type="ORF">BSL78_18542</name>
</gene>
<dbReference type="GO" id="GO:0005524">
    <property type="term" value="F:ATP binding"/>
    <property type="evidence" value="ECO:0007669"/>
    <property type="project" value="InterPro"/>
</dbReference>
<name>A0A2G8K9D2_STIJA</name>
<dbReference type="GO" id="GO:0004715">
    <property type="term" value="F:non-membrane spanning protein tyrosine kinase activity"/>
    <property type="evidence" value="ECO:0007669"/>
    <property type="project" value="InterPro"/>
</dbReference>
<dbReference type="Proteomes" id="UP000230750">
    <property type="component" value="Unassembled WGS sequence"/>
</dbReference>
<dbReference type="OrthoDB" id="4062651at2759"/>
<proteinExistence type="predicted"/>
<dbReference type="EMBL" id="MRZV01000766">
    <property type="protein sequence ID" value="PIK44621.1"/>
    <property type="molecule type" value="Genomic_DNA"/>
</dbReference>